<reference evidence="9 10" key="1">
    <citation type="journal article" date="2021" name="Genome Biol. Evol.">
        <title>The evolution of interdependence in a four-way mealybug symbiosis.</title>
        <authorList>
            <person name="Garber A.I."/>
            <person name="Kupper M."/>
            <person name="Laetsch D.R."/>
            <person name="Weldon S.R."/>
            <person name="Ladinsky M.S."/>
            <person name="Bjorkman P.J."/>
            <person name="McCutcheon J.P."/>
        </authorList>
    </citation>
    <scope>NUCLEOTIDE SEQUENCE [LARGE SCALE GENOMIC DNA]</scope>
    <source>
        <strain evidence="9">SOD</strain>
    </source>
</reference>
<gene>
    <name evidence="9" type="ORF">JZM24_07255</name>
</gene>
<evidence type="ECO:0000256" key="7">
    <source>
        <dbReference type="ARBA" id="ARBA00022777"/>
    </source>
</evidence>
<dbReference type="PANTHER" id="PTHR33799:SF1">
    <property type="entry name" value="PTS SYSTEM MANNOSE-SPECIFIC EIIAB COMPONENT-RELATED"/>
    <property type="match status" value="1"/>
</dbReference>
<evidence type="ECO:0000256" key="5">
    <source>
        <dbReference type="ARBA" id="ARBA00022679"/>
    </source>
</evidence>
<evidence type="ECO:0000259" key="8">
    <source>
        <dbReference type="PROSITE" id="PS51096"/>
    </source>
</evidence>
<dbReference type="InterPro" id="IPR004701">
    <property type="entry name" value="PTS_EIIA_man-typ"/>
</dbReference>
<dbReference type="PROSITE" id="PS51096">
    <property type="entry name" value="PTS_EIIA_TYPE_4"/>
    <property type="match status" value="1"/>
</dbReference>
<keyword evidence="10" id="KW-1185">Reference proteome</keyword>
<dbReference type="Proteomes" id="UP000811282">
    <property type="component" value="Unassembled WGS sequence"/>
</dbReference>
<dbReference type="Pfam" id="PF03610">
    <property type="entry name" value="EIIA-man"/>
    <property type="match status" value="1"/>
</dbReference>
<dbReference type="InterPro" id="IPR033887">
    <property type="entry name" value="PTS_IIA_man"/>
</dbReference>
<evidence type="ECO:0000256" key="2">
    <source>
        <dbReference type="ARBA" id="ARBA00022448"/>
    </source>
</evidence>
<evidence type="ECO:0000256" key="4">
    <source>
        <dbReference type="ARBA" id="ARBA00022597"/>
    </source>
</evidence>
<feature type="domain" description="PTS EIIA type-4" evidence="8">
    <location>
        <begin position="7"/>
        <end position="127"/>
    </location>
</feature>
<dbReference type="CDD" id="cd00006">
    <property type="entry name" value="PTS_IIA_man"/>
    <property type="match status" value="1"/>
</dbReference>
<dbReference type="PANTHER" id="PTHR33799">
    <property type="entry name" value="PTS PERMEASE-RELATED-RELATED"/>
    <property type="match status" value="1"/>
</dbReference>
<protein>
    <submittedName>
        <fullName evidence="9">PTS fructose transporter subunit IIA</fullName>
    </submittedName>
</protein>
<dbReference type="RefSeq" id="WP_215669175.1">
    <property type="nucleotide sequence ID" value="NZ_JAFJYC010000001.1"/>
</dbReference>
<comment type="subcellular location">
    <subcellularLocation>
        <location evidence="1">Cytoplasm</location>
    </subcellularLocation>
</comment>
<organism evidence="9 10">
    <name type="scientific">Candidatus Sodalis endolongispinus</name>
    <dbReference type="NCBI Taxonomy" id="2812662"/>
    <lineage>
        <taxon>Bacteria</taxon>
        <taxon>Pseudomonadati</taxon>
        <taxon>Pseudomonadota</taxon>
        <taxon>Gammaproteobacteria</taxon>
        <taxon>Enterobacterales</taxon>
        <taxon>Bruguierivoracaceae</taxon>
        <taxon>Sodalis</taxon>
    </lineage>
</organism>
<evidence type="ECO:0000256" key="3">
    <source>
        <dbReference type="ARBA" id="ARBA00022490"/>
    </source>
</evidence>
<evidence type="ECO:0000313" key="10">
    <source>
        <dbReference type="Proteomes" id="UP000811282"/>
    </source>
</evidence>
<keyword evidence="4" id="KW-0762">Sugar transport</keyword>
<keyword evidence="6" id="KW-0598">Phosphotransferase system</keyword>
<sequence>MDKLNVVPWLFVISHGRFGNELVNSCEMILGKIENIYCFSLMPGMAPEKLMEEMGEVLKRSPTHSIIFTDIYAGTPSNVATVFAKRKGFPVICGMNLPMLIEAEMHRNELSIEELVNRIIEAGGESIKNVTSIANGNTYE</sequence>
<comment type="caution">
    <text evidence="9">The sequence shown here is derived from an EMBL/GenBank/DDBJ whole genome shotgun (WGS) entry which is preliminary data.</text>
</comment>
<accession>A0ABS5YAK7</accession>
<evidence type="ECO:0000256" key="6">
    <source>
        <dbReference type="ARBA" id="ARBA00022683"/>
    </source>
</evidence>
<dbReference type="SUPFAM" id="SSF53062">
    <property type="entry name" value="PTS system fructose IIA component-like"/>
    <property type="match status" value="1"/>
</dbReference>
<dbReference type="Gene3D" id="3.40.50.510">
    <property type="entry name" value="Phosphotransferase system, mannose-type IIA component"/>
    <property type="match status" value="1"/>
</dbReference>
<evidence type="ECO:0000256" key="1">
    <source>
        <dbReference type="ARBA" id="ARBA00004496"/>
    </source>
</evidence>
<name>A0ABS5YAK7_9GAMM</name>
<keyword evidence="2" id="KW-0813">Transport</keyword>
<keyword evidence="5" id="KW-0808">Transferase</keyword>
<evidence type="ECO:0000313" key="9">
    <source>
        <dbReference type="EMBL" id="MBT9431983.1"/>
    </source>
</evidence>
<proteinExistence type="predicted"/>
<dbReference type="InterPro" id="IPR036662">
    <property type="entry name" value="PTS_EIIA_man-typ_sf"/>
</dbReference>
<dbReference type="InterPro" id="IPR051471">
    <property type="entry name" value="Bacterial_PTS_sugar_comp"/>
</dbReference>
<keyword evidence="3" id="KW-0963">Cytoplasm</keyword>
<dbReference type="EMBL" id="JAFJYC010000001">
    <property type="protein sequence ID" value="MBT9431983.1"/>
    <property type="molecule type" value="Genomic_DNA"/>
</dbReference>
<keyword evidence="7" id="KW-0418">Kinase</keyword>